<name>A0ACB7G5R4_MANES</name>
<dbReference type="EMBL" id="CM004402">
    <property type="protein sequence ID" value="KAG8635371.1"/>
    <property type="molecule type" value="Genomic_DNA"/>
</dbReference>
<organism evidence="1 2">
    <name type="scientific">Manihot esculenta</name>
    <name type="common">Cassava</name>
    <name type="synonym">Jatropha manihot</name>
    <dbReference type="NCBI Taxonomy" id="3983"/>
    <lineage>
        <taxon>Eukaryota</taxon>
        <taxon>Viridiplantae</taxon>
        <taxon>Streptophyta</taxon>
        <taxon>Embryophyta</taxon>
        <taxon>Tracheophyta</taxon>
        <taxon>Spermatophyta</taxon>
        <taxon>Magnoliopsida</taxon>
        <taxon>eudicotyledons</taxon>
        <taxon>Gunneridae</taxon>
        <taxon>Pentapetalae</taxon>
        <taxon>rosids</taxon>
        <taxon>fabids</taxon>
        <taxon>Malpighiales</taxon>
        <taxon>Euphorbiaceae</taxon>
        <taxon>Crotonoideae</taxon>
        <taxon>Manihoteae</taxon>
        <taxon>Manihot</taxon>
    </lineage>
</organism>
<protein>
    <submittedName>
        <fullName evidence="1">Uncharacterized protein</fullName>
    </submittedName>
</protein>
<evidence type="ECO:0000313" key="2">
    <source>
        <dbReference type="Proteomes" id="UP000091857"/>
    </source>
</evidence>
<comment type="caution">
    <text evidence="1">The sequence shown here is derived from an EMBL/GenBank/DDBJ whole genome shotgun (WGS) entry which is preliminary data.</text>
</comment>
<evidence type="ECO:0000313" key="1">
    <source>
        <dbReference type="EMBL" id="KAG8635371.1"/>
    </source>
</evidence>
<gene>
    <name evidence="1" type="ORF">MANES_16G027950v8</name>
</gene>
<dbReference type="Proteomes" id="UP000091857">
    <property type="component" value="Chromosome 16"/>
</dbReference>
<reference evidence="2" key="1">
    <citation type="journal article" date="2016" name="Nat. Biotechnol.">
        <title>Sequencing wild and cultivated cassava and related species reveals extensive interspecific hybridization and genetic diversity.</title>
        <authorList>
            <person name="Bredeson J.V."/>
            <person name="Lyons J.B."/>
            <person name="Prochnik S.E."/>
            <person name="Wu G.A."/>
            <person name="Ha C.M."/>
            <person name="Edsinger-Gonzales E."/>
            <person name="Grimwood J."/>
            <person name="Schmutz J."/>
            <person name="Rabbi I.Y."/>
            <person name="Egesi C."/>
            <person name="Nauluvula P."/>
            <person name="Lebot V."/>
            <person name="Ndunguru J."/>
            <person name="Mkamilo G."/>
            <person name="Bart R.S."/>
            <person name="Setter T.L."/>
            <person name="Gleadow R.M."/>
            <person name="Kulakow P."/>
            <person name="Ferguson M.E."/>
            <person name="Rounsley S."/>
            <person name="Rokhsar D.S."/>
        </authorList>
    </citation>
    <scope>NUCLEOTIDE SEQUENCE [LARGE SCALE GENOMIC DNA]</scope>
    <source>
        <strain evidence="2">cv. AM560-2</strain>
    </source>
</reference>
<sequence>MARTMRAVDSFMAMDEYFSFPTLSTSGHISHFADFLFLGKKKRSQKMMRKLRTTTVASLIFYNPIVETVAEKSVKLKILAEMTLRNPEIDYWEKMLRFLDNTDSSLKGLVFQLVSTHIDPRTMQANLSNEATLELSKINKTEGKQVSYKLEFQVDSNFGVPGAITVINKYQKELFLESVTIEGIVKFACDSWVQPDKIHPEKRIFFSNKVYLPCQTPLGLKDLRDMELKQLRGDGKGVRKLSDRIYDYDVYNDLGNPDKGVEYSRPTLGGENCPYPRRCRTGRRPNNSDDNTESPVNEELPIYVPRDEALDESKAKAVDEGKLKGLVKNVIHKLSNVATMKSDCIKDFSEVNSLYKERSLLGVQTPMENWRRLPLPSILSKIPLSITEISKFDPPKGISLSGAASCCLRDEEFGRLTLRGLNPLSIERLKVFPPVSKLNPSIYGPQESSLREEHIVGYLNGMTVQQAIEEKKLFILDYHDIYLPVLNRTNALGERKAHATRTIFFLNPLGTLKPIAFELSLPPMDKSSPSKQVVTPPVDDTSYWLWQLAKVHVCSNDAGAHQLIHHWLRVHACMEPFIIAAHRHLSVMHPIFKLLKPHMRDTLAINALARKVLVNAEGIIESYFSPGKYCLEITQSVYRDWWRFDLEGLPADLIRRGIAEPDPTQKHGLRLLIEDYPYANDGLLIWSAVETLVRTYVNYYYPEASLVQYDTELQACYNEFINVGHADVSHADWWPKLSTPEDLASFLTTIIWIVTAEHAALNYGQYHYGGFIPHRPPYMRKLVPSKGNGDFLADPQGHFLSSLPSLSETTYFMSVLDILSTHSMDEEYIGYRKDLSTWGGDPEIIEAFYKFSMEIKKIEKEIERRNADPKLSSRCGPGVAAYELLLPSSGPGVTGRGVTNSISM</sequence>
<keyword evidence="2" id="KW-1185">Reference proteome</keyword>
<accession>A0ACB7G5R4</accession>
<proteinExistence type="predicted"/>